<protein>
    <submittedName>
        <fullName evidence="1">Uncharacterized protein</fullName>
    </submittedName>
</protein>
<gene>
    <name evidence="1" type="ORF">EJ08DRAFT_676213</name>
</gene>
<comment type="caution">
    <text evidence="1">The sequence shown here is derived from an EMBL/GenBank/DDBJ whole genome shotgun (WGS) entry which is preliminary data.</text>
</comment>
<dbReference type="EMBL" id="MU007017">
    <property type="protein sequence ID" value="KAF2434287.1"/>
    <property type="molecule type" value="Genomic_DNA"/>
</dbReference>
<dbReference type="Proteomes" id="UP000800235">
    <property type="component" value="Unassembled WGS sequence"/>
</dbReference>
<name>A0A9P4U2T7_9PEZI</name>
<dbReference type="InterPro" id="IPR038883">
    <property type="entry name" value="AN11006-like"/>
</dbReference>
<dbReference type="PANTHER" id="PTHR42085:SF2">
    <property type="entry name" value="F-BOX DOMAIN-CONTAINING PROTEIN"/>
    <property type="match status" value="1"/>
</dbReference>
<keyword evidence="2" id="KW-1185">Reference proteome</keyword>
<accession>A0A9P4U2T7</accession>
<proteinExistence type="predicted"/>
<reference evidence="1" key="1">
    <citation type="journal article" date="2020" name="Stud. Mycol.">
        <title>101 Dothideomycetes genomes: a test case for predicting lifestyles and emergence of pathogens.</title>
        <authorList>
            <person name="Haridas S."/>
            <person name="Albert R."/>
            <person name="Binder M."/>
            <person name="Bloem J."/>
            <person name="Labutti K."/>
            <person name="Salamov A."/>
            <person name="Andreopoulos B."/>
            <person name="Baker S."/>
            <person name="Barry K."/>
            <person name="Bills G."/>
            <person name="Bluhm B."/>
            <person name="Cannon C."/>
            <person name="Castanera R."/>
            <person name="Culley D."/>
            <person name="Daum C."/>
            <person name="Ezra D."/>
            <person name="Gonzalez J."/>
            <person name="Henrissat B."/>
            <person name="Kuo A."/>
            <person name="Liang C."/>
            <person name="Lipzen A."/>
            <person name="Lutzoni F."/>
            <person name="Magnuson J."/>
            <person name="Mondo S."/>
            <person name="Nolan M."/>
            <person name="Ohm R."/>
            <person name="Pangilinan J."/>
            <person name="Park H.-J."/>
            <person name="Ramirez L."/>
            <person name="Alfaro M."/>
            <person name="Sun H."/>
            <person name="Tritt A."/>
            <person name="Yoshinaga Y."/>
            <person name="Zwiers L.-H."/>
            <person name="Turgeon B."/>
            <person name="Goodwin S."/>
            <person name="Spatafora J."/>
            <person name="Crous P."/>
            <person name="Grigoriev I."/>
        </authorList>
    </citation>
    <scope>NUCLEOTIDE SEQUENCE</scope>
    <source>
        <strain evidence="1">CBS 130266</strain>
    </source>
</reference>
<dbReference type="AlphaFoldDB" id="A0A9P4U2T7"/>
<organism evidence="1 2">
    <name type="scientific">Tothia fuscella</name>
    <dbReference type="NCBI Taxonomy" id="1048955"/>
    <lineage>
        <taxon>Eukaryota</taxon>
        <taxon>Fungi</taxon>
        <taxon>Dikarya</taxon>
        <taxon>Ascomycota</taxon>
        <taxon>Pezizomycotina</taxon>
        <taxon>Dothideomycetes</taxon>
        <taxon>Pleosporomycetidae</taxon>
        <taxon>Venturiales</taxon>
        <taxon>Cylindrosympodiaceae</taxon>
        <taxon>Tothia</taxon>
    </lineage>
</organism>
<dbReference type="PANTHER" id="PTHR42085">
    <property type="entry name" value="F-BOX DOMAIN-CONTAINING PROTEIN"/>
    <property type="match status" value="1"/>
</dbReference>
<evidence type="ECO:0000313" key="1">
    <source>
        <dbReference type="EMBL" id="KAF2434287.1"/>
    </source>
</evidence>
<evidence type="ECO:0000313" key="2">
    <source>
        <dbReference type="Proteomes" id="UP000800235"/>
    </source>
</evidence>
<sequence>MAPLGRIFRTRAPSNQFVALDEAMTSALEKYSPTPKHTIIEWKRAQRQDPNALSFVDLPTELRDAILEIVVLERNPYPENDPNDTKPHFCLTGYCAPGACETWSKKVWLDKSNYTTYQLDGTRTRLLQTCHQIHHEGTRILYSKEEIRLHYHWIPAFVRPDTEGPFLYRNLFVGPMQTYRHFVKSIVIAHEDIYKHDDGGFTFINEMLCEAPFLASHFPNLKNLTYMVYCSGTAGPSLLAFQGCDLDEYAGRIHDFMHVQLAFKRQIPKQLDVEFLVDKPYVYRPIVRYDADGLLTERVSHALERAKVAQDTGNDQASAKMTVVLREQCPEKFLKYFGL</sequence>